<dbReference type="EMBL" id="JYDP01000173">
    <property type="protein sequence ID" value="KRZ04043.1"/>
    <property type="molecule type" value="Genomic_DNA"/>
</dbReference>
<dbReference type="InterPro" id="IPR029526">
    <property type="entry name" value="PGBD"/>
</dbReference>
<evidence type="ECO:0000313" key="3">
    <source>
        <dbReference type="Proteomes" id="UP000055024"/>
    </source>
</evidence>
<gene>
    <name evidence="2" type="ORF">T11_10574</name>
</gene>
<protein>
    <recommendedName>
        <fullName evidence="1">PiggyBac transposable element-derived protein domain-containing protein</fullName>
    </recommendedName>
</protein>
<dbReference type="PANTHER" id="PTHR46599:SF6">
    <property type="entry name" value="DUAL SPECIFICITY PHOSPHATASE 26"/>
    <property type="match status" value="1"/>
</dbReference>
<dbReference type="AlphaFoldDB" id="A0A0V1H0M5"/>
<name>A0A0V1H0M5_9BILA</name>
<dbReference type="Proteomes" id="UP000055024">
    <property type="component" value="Unassembled WGS sequence"/>
</dbReference>
<reference evidence="2 3" key="1">
    <citation type="submission" date="2015-01" db="EMBL/GenBank/DDBJ databases">
        <title>Evolution of Trichinella species and genotypes.</title>
        <authorList>
            <person name="Korhonen P.K."/>
            <person name="Edoardo P."/>
            <person name="Giuseppe L.R."/>
            <person name="Gasser R.B."/>
        </authorList>
    </citation>
    <scope>NUCLEOTIDE SEQUENCE [LARGE SCALE GENOMIC DNA]</scope>
    <source>
        <strain evidence="2">ISS1029</strain>
    </source>
</reference>
<proteinExistence type="predicted"/>
<feature type="domain" description="PiggyBac transposable element-derived protein" evidence="1">
    <location>
        <begin position="69"/>
        <end position="115"/>
    </location>
</feature>
<evidence type="ECO:0000313" key="2">
    <source>
        <dbReference type="EMBL" id="KRZ04043.1"/>
    </source>
</evidence>
<dbReference type="PANTHER" id="PTHR46599">
    <property type="entry name" value="PIGGYBAC TRANSPOSABLE ELEMENT-DERIVED PROTEIN 4"/>
    <property type="match status" value="1"/>
</dbReference>
<keyword evidence="3" id="KW-1185">Reference proteome</keyword>
<dbReference type="OrthoDB" id="10030973at2759"/>
<evidence type="ECO:0000259" key="1">
    <source>
        <dbReference type="Pfam" id="PF13843"/>
    </source>
</evidence>
<sequence length="118" mass="13783">MDVSYNIVLQMTNLEGKRLYKDDWKQIDETEFHAYICLLILAGVYKFHGEATNTLWNTENGRPIFLSVVDPLAAIRDIWDDWVARLPMMCNPGAYVTADERLISFKGRCPFRQYILTF</sequence>
<accession>A0A0V1H0M5</accession>
<organism evidence="2 3">
    <name type="scientific">Trichinella zimbabwensis</name>
    <dbReference type="NCBI Taxonomy" id="268475"/>
    <lineage>
        <taxon>Eukaryota</taxon>
        <taxon>Metazoa</taxon>
        <taxon>Ecdysozoa</taxon>
        <taxon>Nematoda</taxon>
        <taxon>Enoplea</taxon>
        <taxon>Dorylaimia</taxon>
        <taxon>Trichinellida</taxon>
        <taxon>Trichinellidae</taxon>
        <taxon>Trichinella</taxon>
    </lineage>
</organism>
<dbReference type="Pfam" id="PF13843">
    <property type="entry name" value="DDE_Tnp_1_7"/>
    <property type="match status" value="1"/>
</dbReference>
<dbReference type="STRING" id="268475.A0A0V1H0M5"/>
<comment type="caution">
    <text evidence="2">The sequence shown here is derived from an EMBL/GenBank/DDBJ whole genome shotgun (WGS) entry which is preliminary data.</text>
</comment>